<evidence type="ECO:0000313" key="4">
    <source>
        <dbReference type="EMBL" id="MDQ8937036.1"/>
    </source>
</evidence>
<dbReference type="SUPFAM" id="SSF53335">
    <property type="entry name" value="S-adenosyl-L-methionine-dependent methyltransferases"/>
    <property type="match status" value="1"/>
</dbReference>
<dbReference type="PANTHER" id="PTHR30481:SF4">
    <property type="entry name" value="SITE-SPECIFIC DNA-METHYLTRANSFERASE (ADENINE-SPECIFIC)"/>
    <property type="match status" value="1"/>
</dbReference>
<gene>
    <name evidence="4" type="ORF">RFH47_15040</name>
</gene>
<reference evidence="4" key="1">
    <citation type="submission" date="2023-08" db="EMBL/GenBank/DDBJ databases">
        <title>Emergence of clinically-relevant ST2 carbapenem-resistant Acinetobacter baumannii strains in hospital sewages in Zhejiang, East of China.</title>
        <authorList>
            <person name="Kaichao C."/>
            <person name="Zhang R."/>
        </authorList>
    </citation>
    <scope>NUCLEOTIDE SEQUENCE</scope>
    <source>
        <strain evidence="4">M-RB-37</strain>
    </source>
</reference>
<dbReference type="GO" id="GO:0006298">
    <property type="term" value="P:mismatch repair"/>
    <property type="evidence" value="ECO:0007669"/>
    <property type="project" value="TreeGrafter"/>
</dbReference>
<dbReference type="RefSeq" id="WP_308982077.1">
    <property type="nucleotide sequence ID" value="NZ_JAVIDL010000045.1"/>
</dbReference>
<protein>
    <submittedName>
        <fullName evidence="4">DNA adenine methylase</fullName>
    </submittedName>
</protein>
<dbReference type="PANTHER" id="PTHR30481">
    <property type="entry name" value="DNA ADENINE METHYLASE"/>
    <property type="match status" value="1"/>
</dbReference>
<dbReference type="GO" id="GO:1904047">
    <property type="term" value="F:S-adenosyl-L-methionine binding"/>
    <property type="evidence" value="ECO:0007669"/>
    <property type="project" value="TreeGrafter"/>
</dbReference>
<name>A0AAW8JA17_9GAMM</name>
<dbReference type="Pfam" id="PF02086">
    <property type="entry name" value="MethyltransfD12"/>
    <property type="match status" value="1"/>
</dbReference>
<keyword evidence="2" id="KW-0808">Transferase</keyword>
<proteinExistence type="predicted"/>
<dbReference type="Gene3D" id="3.40.50.150">
    <property type="entry name" value="Vaccinia Virus protein VP39"/>
    <property type="match status" value="2"/>
</dbReference>
<evidence type="ECO:0000313" key="5">
    <source>
        <dbReference type="Proteomes" id="UP001243844"/>
    </source>
</evidence>
<dbReference type="GO" id="GO:0009307">
    <property type="term" value="P:DNA restriction-modification system"/>
    <property type="evidence" value="ECO:0007669"/>
    <property type="project" value="InterPro"/>
</dbReference>
<evidence type="ECO:0000256" key="2">
    <source>
        <dbReference type="ARBA" id="ARBA00022679"/>
    </source>
</evidence>
<keyword evidence="1 4" id="KW-0489">Methyltransferase</keyword>
<dbReference type="GO" id="GO:0032259">
    <property type="term" value="P:methylation"/>
    <property type="evidence" value="ECO:0007669"/>
    <property type="project" value="UniProtKB-KW"/>
</dbReference>
<dbReference type="GO" id="GO:0009007">
    <property type="term" value="F:site-specific DNA-methyltransferase (adenine-specific) activity"/>
    <property type="evidence" value="ECO:0007669"/>
    <property type="project" value="UniProtKB-EC"/>
</dbReference>
<dbReference type="GO" id="GO:0043565">
    <property type="term" value="F:sequence-specific DNA binding"/>
    <property type="evidence" value="ECO:0007669"/>
    <property type="project" value="TreeGrafter"/>
</dbReference>
<accession>A0AAW8JA17</accession>
<dbReference type="InterPro" id="IPR012327">
    <property type="entry name" value="MeTrfase_D12"/>
</dbReference>
<dbReference type="PIRSF" id="PIRSF000398">
    <property type="entry name" value="M_m6A_EcoRV"/>
    <property type="match status" value="1"/>
</dbReference>
<dbReference type="Proteomes" id="UP001243844">
    <property type="component" value="Unassembled WGS sequence"/>
</dbReference>
<dbReference type="AlphaFoldDB" id="A0AAW8JA17"/>
<dbReference type="EMBL" id="JAVIDL010000045">
    <property type="protein sequence ID" value="MDQ8937036.1"/>
    <property type="molecule type" value="Genomic_DNA"/>
</dbReference>
<comment type="caution">
    <text evidence="4">The sequence shown here is derived from an EMBL/GenBank/DDBJ whole genome shotgun (WGS) entry which is preliminary data.</text>
</comment>
<evidence type="ECO:0000256" key="1">
    <source>
        <dbReference type="ARBA" id="ARBA00022603"/>
    </source>
</evidence>
<dbReference type="PRINTS" id="PR00505">
    <property type="entry name" value="D12N6MTFRASE"/>
</dbReference>
<dbReference type="InterPro" id="IPR012263">
    <property type="entry name" value="M_m6A_EcoRV"/>
</dbReference>
<dbReference type="InterPro" id="IPR029063">
    <property type="entry name" value="SAM-dependent_MTases_sf"/>
</dbReference>
<keyword evidence="3" id="KW-0949">S-adenosyl-L-methionine</keyword>
<evidence type="ECO:0000256" key="3">
    <source>
        <dbReference type="ARBA" id="ARBA00022691"/>
    </source>
</evidence>
<sequence>MKLDHPLIRYHGGKFRLAHWIISQMPNHTCYTEAFGGAAGVLLQKPRAYAEVYNDLDGDIVNLFEVLRDSSSREQLIEQLVLTPYSRADFENAWESTENKIERARRVCVRAQMGFGSAGATKGITGFRIDTKRQYGTAQSLWSTYPEHLGIVGQRLSGVLIENRPAVQVLKDHDAKTTLHYVDPPYVMDTRYDGAKSGRIYRHEMDDQDHKELLDTLLELEGMVMLSGYPCELYNDVLVGWKRIDTSARISAGRGTALRTECLWLNPAAQSPDLFSEVMV</sequence>
<organism evidence="4 5">
    <name type="scientific">Acinetobacter rudis</name>
    <dbReference type="NCBI Taxonomy" id="632955"/>
    <lineage>
        <taxon>Bacteria</taxon>
        <taxon>Pseudomonadati</taxon>
        <taxon>Pseudomonadota</taxon>
        <taxon>Gammaproteobacteria</taxon>
        <taxon>Moraxellales</taxon>
        <taxon>Moraxellaceae</taxon>
        <taxon>Acinetobacter</taxon>
    </lineage>
</organism>